<keyword evidence="1" id="KW-0677">Repeat</keyword>
<dbReference type="Gene3D" id="1.10.220.10">
    <property type="entry name" value="Annexin"/>
    <property type="match status" value="3"/>
</dbReference>
<dbReference type="Proteomes" id="UP000191342">
    <property type="component" value="Unassembled WGS sequence"/>
</dbReference>
<evidence type="ECO:0000256" key="2">
    <source>
        <dbReference type="ARBA" id="ARBA00023216"/>
    </source>
</evidence>
<gene>
    <name evidence="4" type="ORF">PENFLA_c058G05306</name>
</gene>
<reference evidence="5" key="1">
    <citation type="journal article" date="2017" name="Nat. Microbiol.">
        <title>Global analysis of biosynthetic gene clusters reveals vast potential of secondary metabolite production in Penicillium species.</title>
        <authorList>
            <person name="Nielsen J.C."/>
            <person name="Grijseels S."/>
            <person name="Prigent S."/>
            <person name="Ji B."/>
            <person name="Dainat J."/>
            <person name="Nielsen K.F."/>
            <person name="Frisvad J.C."/>
            <person name="Workman M."/>
            <person name="Nielsen J."/>
        </authorList>
    </citation>
    <scope>NUCLEOTIDE SEQUENCE [LARGE SCALE GENOMIC DNA]</scope>
    <source>
        <strain evidence="5">IBT 14082</strain>
    </source>
</reference>
<name>A0A1V6SG85_9EURO</name>
<feature type="region of interest" description="Disordered" evidence="3">
    <location>
        <begin position="1"/>
        <end position="20"/>
    </location>
</feature>
<dbReference type="PROSITE" id="PS51897">
    <property type="entry name" value="ANNEXIN_2"/>
    <property type="match status" value="1"/>
</dbReference>
<dbReference type="GO" id="GO:0001786">
    <property type="term" value="F:phosphatidylserine binding"/>
    <property type="evidence" value="ECO:0007669"/>
    <property type="project" value="TreeGrafter"/>
</dbReference>
<proteinExistence type="predicted"/>
<protein>
    <recommendedName>
        <fullName evidence="6">Annexin</fullName>
    </recommendedName>
</protein>
<dbReference type="OrthoDB" id="37886at2759"/>
<dbReference type="GO" id="GO:0005634">
    <property type="term" value="C:nucleus"/>
    <property type="evidence" value="ECO:0007669"/>
    <property type="project" value="TreeGrafter"/>
</dbReference>
<dbReference type="EMBL" id="MLQL01000058">
    <property type="protein sequence ID" value="OQE12956.1"/>
    <property type="molecule type" value="Genomic_DNA"/>
</dbReference>
<dbReference type="GO" id="GO:0005886">
    <property type="term" value="C:plasma membrane"/>
    <property type="evidence" value="ECO:0007669"/>
    <property type="project" value="TreeGrafter"/>
</dbReference>
<dbReference type="GO" id="GO:0005509">
    <property type="term" value="F:calcium ion binding"/>
    <property type="evidence" value="ECO:0007669"/>
    <property type="project" value="InterPro"/>
</dbReference>
<accession>A0A1V6SG85</accession>
<dbReference type="GO" id="GO:0005544">
    <property type="term" value="F:calcium-dependent phospholipid binding"/>
    <property type="evidence" value="ECO:0007669"/>
    <property type="project" value="InterPro"/>
</dbReference>
<evidence type="ECO:0000313" key="4">
    <source>
        <dbReference type="EMBL" id="OQE12956.1"/>
    </source>
</evidence>
<keyword evidence="2" id="KW-0041">Annexin</keyword>
<dbReference type="AlphaFoldDB" id="A0A1V6SG85"/>
<dbReference type="Pfam" id="PF00191">
    <property type="entry name" value="Annexin"/>
    <property type="match status" value="2"/>
</dbReference>
<dbReference type="GO" id="GO:0012506">
    <property type="term" value="C:vesicle membrane"/>
    <property type="evidence" value="ECO:0007669"/>
    <property type="project" value="TreeGrafter"/>
</dbReference>
<dbReference type="SUPFAM" id="SSF47874">
    <property type="entry name" value="Annexin"/>
    <property type="match status" value="1"/>
</dbReference>
<evidence type="ECO:0000256" key="1">
    <source>
        <dbReference type="ARBA" id="ARBA00022737"/>
    </source>
</evidence>
<organism evidence="4 5">
    <name type="scientific">Penicillium flavigenum</name>
    <dbReference type="NCBI Taxonomy" id="254877"/>
    <lineage>
        <taxon>Eukaryota</taxon>
        <taxon>Fungi</taxon>
        <taxon>Dikarya</taxon>
        <taxon>Ascomycota</taxon>
        <taxon>Pezizomycotina</taxon>
        <taxon>Eurotiomycetes</taxon>
        <taxon>Eurotiomycetidae</taxon>
        <taxon>Eurotiales</taxon>
        <taxon>Aspergillaceae</taxon>
        <taxon>Penicillium</taxon>
    </lineage>
</organism>
<dbReference type="PANTHER" id="PTHR10502">
    <property type="entry name" value="ANNEXIN"/>
    <property type="match status" value="1"/>
</dbReference>
<evidence type="ECO:0000313" key="5">
    <source>
        <dbReference type="Proteomes" id="UP000191342"/>
    </source>
</evidence>
<dbReference type="PANTHER" id="PTHR10502:SF179">
    <property type="entry name" value="ANNEXIN"/>
    <property type="match status" value="1"/>
</dbReference>
<dbReference type="STRING" id="254877.A0A1V6SG85"/>
<comment type="caution">
    <text evidence="4">The sequence shown here is derived from an EMBL/GenBank/DDBJ whole genome shotgun (WGS) entry which is preliminary data.</text>
</comment>
<evidence type="ECO:0000256" key="3">
    <source>
        <dbReference type="SAM" id="MobiDB-lite"/>
    </source>
</evidence>
<keyword evidence="5" id="KW-1185">Reference proteome</keyword>
<evidence type="ECO:0008006" key="6">
    <source>
        <dbReference type="Google" id="ProtNLM"/>
    </source>
</evidence>
<dbReference type="InterPro" id="IPR037104">
    <property type="entry name" value="Annexin_sf"/>
</dbReference>
<dbReference type="SMART" id="SM00335">
    <property type="entry name" value="ANX"/>
    <property type="match status" value="2"/>
</dbReference>
<dbReference type="GO" id="GO:0005737">
    <property type="term" value="C:cytoplasm"/>
    <property type="evidence" value="ECO:0007669"/>
    <property type="project" value="TreeGrafter"/>
</dbReference>
<sequence>MTSHTEPSKGTAPPAYEPSSLDKAIDDAKALRKATSGFRTDKKTLIRIIPDVSLNPPQMALLQQTYTQLYQRNLEEDIRGHIHSHFKDIMLGLIKGQTWGDVKRLDDLILEPFEVKRVLTCCEIIFYRTQADLQAIKELYEQKHSKPLAEKVRHHCPGHAAQLLVKYLETPRCEDGTDALDTATIRADAQLLHQGIWRQGQDDMDYVSDILARSSRERLIALMDEFEAVYRVSLGKYIREKTTDTLQFTLRVLLSWAEDPIQYARDCLVKVLPAKNGVNECSAITHTMVWAHWNRTMFEAGKMRLRYTTSTNIRMELEKGLYGDSYRELVFKIYDGKY</sequence>
<dbReference type="InterPro" id="IPR018502">
    <property type="entry name" value="Annexin_repeat"/>
</dbReference>